<keyword evidence="4" id="KW-1185">Reference proteome</keyword>
<dbReference type="GO" id="GO:0000278">
    <property type="term" value="P:mitotic cell cycle"/>
    <property type="evidence" value="ECO:0007669"/>
    <property type="project" value="TreeGrafter"/>
</dbReference>
<dbReference type="SUPFAM" id="SSF52113">
    <property type="entry name" value="BRCT domain"/>
    <property type="match status" value="3"/>
</dbReference>
<evidence type="ECO:0000313" key="4">
    <source>
        <dbReference type="Proteomes" id="UP000007819"/>
    </source>
</evidence>
<evidence type="ECO:0000313" key="3">
    <source>
        <dbReference type="EnsemblMetazoa" id="XP_003244772.1"/>
    </source>
</evidence>
<dbReference type="InterPro" id="IPR036420">
    <property type="entry name" value="BRCT_dom_sf"/>
</dbReference>
<evidence type="ECO:0000259" key="2">
    <source>
        <dbReference type="PROSITE" id="PS50172"/>
    </source>
</evidence>
<name>A0A8R1W8H7_ACYPI</name>
<dbReference type="InterPro" id="IPR022047">
    <property type="entry name" value="Microcephalin-like"/>
</dbReference>
<dbReference type="PROSITE" id="PS50172">
    <property type="entry name" value="BRCT"/>
    <property type="match status" value="3"/>
</dbReference>
<feature type="domain" description="BRCT" evidence="2">
    <location>
        <begin position="626"/>
        <end position="704"/>
    </location>
</feature>
<dbReference type="OrthoDB" id="2384350at2759"/>
<protein>
    <recommendedName>
        <fullName evidence="2">BRCT domain-containing protein</fullName>
    </recommendedName>
</protein>
<reference evidence="3" key="2">
    <citation type="submission" date="2022-06" db="UniProtKB">
        <authorList>
            <consortium name="EnsemblMetazoa"/>
        </authorList>
    </citation>
    <scope>IDENTIFICATION</scope>
</reference>
<dbReference type="SMART" id="SM00292">
    <property type="entry name" value="BRCT"/>
    <property type="match status" value="3"/>
</dbReference>
<dbReference type="CDD" id="cd17716">
    <property type="entry name" value="BRCT_microcephalin_rpt1"/>
    <property type="match status" value="1"/>
</dbReference>
<accession>A0A8R1W8H7</accession>
<dbReference type="Pfam" id="PF12738">
    <property type="entry name" value="PTCB-BRCT"/>
    <property type="match status" value="1"/>
</dbReference>
<evidence type="ECO:0000256" key="1">
    <source>
        <dbReference type="SAM" id="MobiDB-lite"/>
    </source>
</evidence>
<dbReference type="RefSeq" id="XP_003244772.1">
    <property type="nucleotide sequence ID" value="XM_003244724.2"/>
</dbReference>
<dbReference type="AlphaFoldDB" id="A0A8R1W8H7"/>
<feature type="domain" description="BRCT" evidence="2">
    <location>
        <begin position="172"/>
        <end position="262"/>
    </location>
</feature>
<feature type="region of interest" description="Disordered" evidence="1">
    <location>
        <begin position="146"/>
        <end position="171"/>
    </location>
</feature>
<organism evidence="3 4">
    <name type="scientific">Acyrthosiphon pisum</name>
    <name type="common">Pea aphid</name>
    <dbReference type="NCBI Taxonomy" id="7029"/>
    <lineage>
        <taxon>Eukaryota</taxon>
        <taxon>Metazoa</taxon>
        <taxon>Ecdysozoa</taxon>
        <taxon>Arthropoda</taxon>
        <taxon>Hexapoda</taxon>
        <taxon>Insecta</taxon>
        <taxon>Pterygota</taxon>
        <taxon>Neoptera</taxon>
        <taxon>Paraneoptera</taxon>
        <taxon>Hemiptera</taxon>
        <taxon>Sternorrhyncha</taxon>
        <taxon>Aphidomorpha</taxon>
        <taxon>Aphidoidea</taxon>
        <taxon>Aphididae</taxon>
        <taxon>Macrosiphini</taxon>
        <taxon>Acyrthosiphon</taxon>
    </lineage>
</organism>
<dbReference type="CDD" id="cd17751">
    <property type="entry name" value="BRCT_microcephalin_rpt3"/>
    <property type="match status" value="1"/>
</dbReference>
<dbReference type="Gene3D" id="3.40.50.10190">
    <property type="entry name" value="BRCT domain"/>
    <property type="match status" value="3"/>
</dbReference>
<dbReference type="PANTHER" id="PTHR14625">
    <property type="entry name" value="MICROCEPHALIN"/>
    <property type="match status" value="1"/>
</dbReference>
<dbReference type="GeneID" id="100169079"/>
<sequence>MSRKNTSQRDSGRKKRKLDNDDSDEISLSRNLDLCIDFGFQEAKDSQTSLEGYKDLFGEVIPPDEPVSNEGAKNKLIKKTPRKKKKPNEELFDTPTRPKRVFICTPRFIRVMEEARKELYECMAGSMRSSKVSVVSTDSLNVSGVQHLQDSPQTSINNESKINAGNNDNDKKSQQVFEGVVAFIDYKIDNERCDSSFSERLINMGAKVEKTFNRKVTHVLFCDGYRSTYNKAVERNIPLVSARWMEYSYLAKKMQDPADYPPVDMEKYTKTPSRNIKIPKYAKYKKKLGSHNVKRDNLVQSKCDNLGMNLNNGNEEKCPVTETPQKTTVNQEKYAKYKKKLGSHNVKRDNLVQSKCDNLGMNLNNGNEEKCPITESPQKTTVNQEYDFYKSIDVVKILSNQLRKELNNDVGPVPDAEVDEFGVPMSIRILRKFLTPDGKENTIFKELNNEISKIEDRLNLNFQARKKFRKLLFPSDKDLNNIEDSDFPSQTKDSDSGIMPLNSMIIQTPKVSLADDDAVLQSIAYTGMIKSEAKILKASIKNLGKFIFHSKVKPTTTYLITKSQSNQSLDIVFAMAYGCFIVSEDWVHKSYSIGRWLSHQEYLISDLSEPVKHFQIRRHSTFGSELKFNIFDDVGRIYISDSCESPAKLLRRLVHACGGLCTNTESNANVVVGYTLQMKNNIHEKWILDCITQGILLNKCQYNLVNSNE</sequence>
<dbReference type="InterPro" id="IPR001357">
    <property type="entry name" value="BRCT_dom"/>
</dbReference>
<feature type="compositionally biased region" description="Basic residues" evidence="1">
    <location>
        <begin position="75"/>
        <end position="86"/>
    </location>
</feature>
<feature type="region of interest" description="Disordered" evidence="1">
    <location>
        <begin position="1"/>
        <end position="25"/>
    </location>
</feature>
<feature type="region of interest" description="Disordered" evidence="1">
    <location>
        <begin position="64"/>
        <end position="93"/>
    </location>
</feature>
<proteinExistence type="predicted"/>
<dbReference type="Proteomes" id="UP000007819">
    <property type="component" value="Chromosome X"/>
</dbReference>
<feature type="compositionally biased region" description="Polar residues" evidence="1">
    <location>
        <begin position="146"/>
        <end position="167"/>
    </location>
</feature>
<reference evidence="4" key="1">
    <citation type="submission" date="2010-06" db="EMBL/GenBank/DDBJ databases">
        <authorList>
            <person name="Jiang H."/>
            <person name="Abraham K."/>
            <person name="Ali S."/>
            <person name="Alsbrooks S.L."/>
            <person name="Anim B.N."/>
            <person name="Anosike U.S."/>
            <person name="Attaway T."/>
            <person name="Bandaranaike D.P."/>
            <person name="Battles P.K."/>
            <person name="Bell S.N."/>
            <person name="Bell A.V."/>
            <person name="Beltran B."/>
            <person name="Bickham C."/>
            <person name="Bustamante Y."/>
            <person name="Caleb T."/>
            <person name="Canada A."/>
            <person name="Cardenas V."/>
            <person name="Carter K."/>
            <person name="Chacko J."/>
            <person name="Chandrabose M.N."/>
            <person name="Chavez D."/>
            <person name="Chavez A."/>
            <person name="Chen L."/>
            <person name="Chu H.-S."/>
            <person name="Claassen K.J."/>
            <person name="Cockrell R."/>
            <person name="Collins M."/>
            <person name="Cooper J.A."/>
            <person name="Cree A."/>
            <person name="Curry S.M."/>
            <person name="Da Y."/>
            <person name="Dao M.D."/>
            <person name="Das B."/>
            <person name="Davila M.-L."/>
            <person name="Davy-Carroll L."/>
            <person name="Denson S."/>
            <person name="Dinh H."/>
            <person name="Ebong V.E."/>
            <person name="Edwards J.R."/>
            <person name="Egan A."/>
            <person name="El-Daye J."/>
            <person name="Escobedo L."/>
            <person name="Fernandez S."/>
            <person name="Fernando P.R."/>
            <person name="Flagg N."/>
            <person name="Forbes L.D."/>
            <person name="Fowler R.G."/>
            <person name="Fu Q."/>
            <person name="Gabisi R.A."/>
            <person name="Ganer J."/>
            <person name="Garbino Pronczuk A."/>
            <person name="Garcia R.M."/>
            <person name="Garner T."/>
            <person name="Garrett T.E."/>
            <person name="Gonzalez D.A."/>
            <person name="Hamid H."/>
            <person name="Hawkins E.S."/>
            <person name="Hirani K."/>
            <person name="Hogues M.E."/>
            <person name="Hollins B."/>
            <person name="Hsiao C.-H."/>
            <person name="Jabil R."/>
            <person name="James M.L."/>
            <person name="Jhangiani S.N."/>
            <person name="Johnson B."/>
            <person name="Johnson Q."/>
            <person name="Joshi V."/>
            <person name="Kalu J.B."/>
            <person name="Kam C."/>
            <person name="Kashfia A."/>
            <person name="Keebler J."/>
            <person name="Kisamo H."/>
            <person name="Kovar C.L."/>
            <person name="Lago L.A."/>
            <person name="Lai C.-Y."/>
            <person name="Laidlaw J."/>
            <person name="Lara F."/>
            <person name="Le T.-K."/>
            <person name="Lee S.L."/>
            <person name="Legall F.H."/>
            <person name="Lemon S.J."/>
            <person name="Lewis L.R."/>
            <person name="Li B."/>
            <person name="Liu Y."/>
            <person name="Liu Y.-S."/>
            <person name="Lopez J."/>
            <person name="Lozado R.J."/>
            <person name="Lu J."/>
            <person name="Madu R.C."/>
            <person name="Maheshwari M."/>
            <person name="Maheshwari R."/>
            <person name="Malloy K."/>
            <person name="Martinez E."/>
            <person name="Mathew T."/>
            <person name="Mercado I.C."/>
            <person name="Mercado C."/>
            <person name="Meyer B."/>
            <person name="Montgomery K."/>
            <person name="Morgan M.B."/>
            <person name="Munidasa M."/>
            <person name="Nazareth L.V."/>
            <person name="Nelson J."/>
            <person name="Ng B.M."/>
            <person name="Nguyen N.B."/>
            <person name="Nguyen P.Q."/>
            <person name="Nguyen T."/>
            <person name="Obregon M."/>
            <person name="Okwuonu G.O."/>
            <person name="Onwere C.G."/>
            <person name="Orozco G."/>
            <person name="Parra A."/>
            <person name="Patel S."/>
            <person name="Patil S."/>
            <person name="Perez A."/>
            <person name="Perez Y."/>
            <person name="Pham C."/>
            <person name="Primus E.L."/>
            <person name="Pu L.-L."/>
            <person name="Puazo M."/>
            <person name="Qin X."/>
            <person name="Quiroz J.B."/>
            <person name="Reese J."/>
            <person name="Richards S."/>
            <person name="Rives C.M."/>
            <person name="Robberts R."/>
            <person name="Ruiz S.J."/>
            <person name="Ruiz M.J."/>
            <person name="Santibanez J."/>
            <person name="Schneider B.W."/>
            <person name="Sisson I."/>
            <person name="Smith M."/>
            <person name="Sodergren E."/>
            <person name="Song X.-Z."/>
            <person name="Song B.B."/>
            <person name="Summersgill H."/>
            <person name="Thelus R."/>
            <person name="Thornton R.D."/>
            <person name="Trejos Z.Y."/>
            <person name="Usmani K."/>
            <person name="Vattathil S."/>
            <person name="Villasana D."/>
            <person name="Walker D.L."/>
            <person name="Wang S."/>
            <person name="Wang K."/>
            <person name="White C.S."/>
            <person name="Williams A.C."/>
            <person name="Williamson J."/>
            <person name="Wilson K."/>
            <person name="Woghiren I.O."/>
            <person name="Woodworth J.R."/>
            <person name="Worley K.C."/>
            <person name="Wright R.A."/>
            <person name="Wu W."/>
            <person name="Young L."/>
            <person name="Zhang L."/>
            <person name="Zhang J."/>
            <person name="Zhu Y."/>
            <person name="Muzny D.M."/>
            <person name="Weinstock G."/>
            <person name="Gibbs R.A."/>
        </authorList>
    </citation>
    <scope>NUCLEOTIDE SEQUENCE [LARGE SCALE GENOMIC DNA]</scope>
    <source>
        <strain evidence="4">LSR1</strain>
    </source>
</reference>
<feature type="domain" description="BRCT" evidence="2">
    <location>
        <begin position="536"/>
        <end position="604"/>
    </location>
</feature>
<dbReference type="PANTHER" id="PTHR14625:SF3">
    <property type="entry name" value="MICROCEPHALIN"/>
    <property type="match status" value="1"/>
</dbReference>
<dbReference type="EnsemblMetazoa" id="XM_003244724.3">
    <property type="protein sequence ID" value="XP_003244772.1"/>
    <property type="gene ID" value="LOC100169079"/>
</dbReference>